<keyword evidence="1" id="KW-0472">Membrane</keyword>
<evidence type="ECO:0000256" key="1">
    <source>
        <dbReference type="SAM" id="Phobius"/>
    </source>
</evidence>
<organism evidence="2 3">
    <name type="scientific">Spinacia oleracea</name>
    <name type="common">Spinach</name>
    <dbReference type="NCBI Taxonomy" id="3562"/>
    <lineage>
        <taxon>Eukaryota</taxon>
        <taxon>Viridiplantae</taxon>
        <taxon>Streptophyta</taxon>
        <taxon>Embryophyta</taxon>
        <taxon>Tracheophyta</taxon>
        <taxon>Spermatophyta</taxon>
        <taxon>Magnoliopsida</taxon>
        <taxon>eudicotyledons</taxon>
        <taxon>Gunneridae</taxon>
        <taxon>Pentapetalae</taxon>
        <taxon>Caryophyllales</taxon>
        <taxon>Chenopodiaceae</taxon>
        <taxon>Chenopodioideae</taxon>
        <taxon>Anserineae</taxon>
        <taxon>Spinacia</taxon>
    </lineage>
</organism>
<evidence type="ECO:0000313" key="3">
    <source>
        <dbReference type="RefSeq" id="XP_021846078.1"/>
    </source>
</evidence>
<name>A0A9R0IBM5_SPIOL</name>
<feature type="transmembrane region" description="Helical" evidence="1">
    <location>
        <begin position="131"/>
        <end position="148"/>
    </location>
</feature>
<evidence type="ECO:0000313" key="2">
    <source>
        <dbReference type="Proteomes" id="UP000813463"/>
    </source>
</evidence>
<reference evidence="3" key="2">
    <citation type="submission" date="2025-08" db="UniProtKB">
        <authorList>
            <consortium name="RefSeq"/>
        </authorList>
    </citation>
    <scope>IDENTIFICATION</scope>
    <source>
        <tissue evidence="3">Leaf</tissue>
    </source>
</reference>
<feature type="transmembrane region" description="Helical" evidence="1">
    <location>
        <begin position="63"/>
        <end position="82"/>
    </location>
</feature>
<reference evidence="2" key="1">
    <citation type="journal article" date="2021" name="Nat. Commun.">
        <title>Genomic analyses provide insights into spinach domestication and the genetic basis of agronomic traits.</title>
        <authorList>
            <person name="Cai X."/>
            <person name="Sun X."/>
            <person name="Xu C."/>
            <person name="Sun H."/>
            <person name="Wang X."/>
            <person name="Ge C."/>
            <person name="Zhang Z."/>
            <person name="Wang Q."/>
            <person name="Fei Z."/>
            <person name="Jiao C."/>
            <person name="Wang Q."/>
        </authorList>
    </citation>
    <scope>NUCLEOTIDE SEQUENCE [LARGE SCALE GENOMIC DNA]</scope>
    <source>
        <strain evidence="2">cv. Varoflay</strain>
    </source>
</reference>
<dbReference type="PANTHER" id="PTHR37726:SF1">
    <property type="entry name" value="TRANSMEMBRANE PROTEIN"/>
    <property type="match status" value="1"/>
</dbReference>
<keyword evidence="1" id="KW-1133">Transmembrane helix</keyword>
<dbReference type="RefSeq" id="XP_021846078.1">
    <property type="nucleotide sequence ID" value="XM_021990386.2"/>
</dbReference>
<protein>
    <submittedName>
        <fullName evidence="3">Uncharacterized protein isoform X1</fullName>
    </submittedName>
</protein>
<feature type="transmembrane region" description="Helical" evidence="1">
    <location>
        <begin position="215"/>
        <end position="237"/>
    </location>
</feature>
<feature type="transmembrane region" description="Helical" evidence="1">
    <location>
        <begin position="249"/>
        <end position="272"/>
    </location>
</feature>
<keyword evidence="1" id="KW-0812">Transmembrane</keyword>
<dbReference type="OrthoDB" id="657942at2759"/>
<sequence>MYSQLLPSRNSAFLSTIKEGEIQGTFFKCTKWQLEETMDPINCPYHYYCNSNYSGDYPSWVDSLATVFITITFLATSVLMVVGMIRGRKAAHPTRLNHLRRYFLPSGPIFLPIILVIMAKGNRINTVFPLLYNGPAILHLVRISALAFNTETESDFKYVFLEASTISGILHAALYLDSIILPYYTGLDALMSSKFSGECLSCVCRQEALVVGGMIVYRGWSVTTALVVATLIFRIFCRLTTESKGKFKLVKFTMESLSWILMTVECVYLLIIPPPVRTWTKAASFTGVFVLMCLQLLKKITTSIVAQYNGNLQSAEWQ</sequence>
<proteinExistence type="predicted"/>
<dbReference type="KEGG" id="soe:110785867"/>
<feature type="transmembrane region" description="Helical" evidence="1">
    <location>
        <begin position="160"/>
        <end position="184"/>
    </location>
</feature>
<keyword evidence="2" id="KW-1185">Reference proteome</keyword>
<accession>A0A9R0IBM5</accession>
<dbReference type="GeneID" id="110785867"/>
<dbReference type="AlphaFoldDB" id="A0A9R0IBM5"/>
<dbReference type="Proteomes" id="UP000813463">
    <property type="component" value="Chromosome 2"/>
</dbReference>
<gene>
    <name evidence="3" type="primary">LOC110785867</name>
</gene>
<dbReference type="PANTHER" id="PTHR37726">
    <property type="entry name" value="TRANSMEMBRANE PROTEIN"/>
    <property type="match status" value="1"/>
</dbReference>
<feature type="transmembrane region" description="Helical" evidence="1">
    <location>
        <begin position="102"/>
        <end position="119"/>
    </location>
</feature>